<evidence type="ECO:0000313" key="10">
    <source>
        <dbReference type="EMBL" id="SCV12401.1"/>
    </source>
</evidence>
<feature type="region of interest" description="Disordered" evidence="8">
    <location>
        <begin position="502"/>
        <end position="571"/>
    </location>
</feature>
<dbReference type="InterPro" id="IPR016024">
    <property type="entry name" value="ARM-type_fold"/>
</dbReference>
<dbReference type="GO" id="GO:0000776">
    <property type="term" value="C:kinetochore"/>
    <property type="evidence" value="ECO:0007669"/>
    <property type="project" value="UniProtKB-ARBA"/>
</dbReference>
<evidence type="ECO:0000256" key="7">
    <source>
        <dbReference type="SAM" id="Coils"/>
    </source>
</evidence>
<dbReference type="Pfam" id="PF21042">
    <property type="entry name" value="Stu2_CTS"/>
    <property type="match status" value="1"/>
</dbReference>
<evidence type="ECO:0000256" key="8">
    <source>
        <dbReference type="SAM" id="MobiDB-lite"/>
    </source>
</evidence>
<dbReference type="GO" id="GO:1990498">
    <property type="term" value="C:mitotic spindle microtubule"/>
    <property type="evidence" value="ECO:0007669"/>
    <property type="project" value="UniProtKB-ARBA"/>
</dbReference>
<evidence type="ECO:0000256" key="2">
    <source>
        <dbReference type="ARBA" id="ARBA00022490"/>
    </source>
</evidence>
<dbReference type="SUPFAM" id="SSF48371">
    <property type="entry name" value="ARM repeat"/>
    <property type="match status" value="1"/>
</dbReference>
<dbReference type="GO" id="GO:0051010">
    <property type="term" value="F:microtubule plus-end binding"/>
    <property type="evidence" value="ECO:0007669"/>
    <property type="project" value="InterPro"/>
</dbReference>
<dbReference type="GO" id="GO:1990571">
    <property type="term" value="P:meiotic centromere clustering"/>
    <property type="evidence" value="ECO:0007669"/>
    <property type="project" value="UniProtKB-ARBA"/>
</dbReference>
<feature type="domain" description="TOG" evidence="9">
    <location>
        <begin position="2"/>
        <end position="230"/>
    </location>
</feature>
<evidence type="ECO:0000256" key="4">
    <source>
        <dbReference type="ARBA" id="ARBA00023212"/>
    </source>
</evidence>
<dbReference type="GO" id="GO:0044732">
    <property type="term" value="C:mitotic spindle pole body"/>
    <property type="evidence" value="ECO:0007669"/>
    <property type="project" value="UniProtKB-ARBA"/>
</dbReference>
<evidence type="ECO:0000259" key="9">
    <source>
        <dbReference type="SMART" id="SM01349"/>
    </source>
</evidence>
<keyword evidence="7" id="KW-0175">Coiled coil</keyword>
<dbReference type="GO" id="GO:0099070">
    <property type="term" value="C:static microtubule bundle"/>
    <property type="evidence" value="ECO:0007669"/>
    <property type="project" value="UniProtKB-ARBA"/>
</dbReference>
<proteinExistence type="inferred from homology"/>
<accession>A0A1G4KQW8</accession>
<name>A0A1G4KQW8_KOMPC</name>
<dbReference type="GO" id="GO:0046785">
    <property type="term" value="P:microtubule polymerization"/>
    <property type="evidence" value="ECO:0007669"/>
    <property type="project" value="InterPro"/>
</dbReference>
<comment type="subcellular location">
    <subcellularLocation>
        <location evidence="1">Cytoplasm</location>
        <location evidence="1">Cytoskeleton</location>
        <location evidence="1">Microtubule organizing center</location>
        <location evidence="1">Spindle pole body</location>
    </subcellularLocation>
</comment>
<dbReference type="SMART" id="SM01349">
    <property type="entry name" value="TOG"/>
    <property type="match status" value="2"/>
</dbReference>
<dbReference type="GO" id="GO:0000022">
    <property type="term" value="P:mitotic spindle elongation"/>
    <property type="evidence" value="ECO:0007669"/>
    <property type="project" value="UniProtKB-ARBA"/>
</dbReference>
<dbReference type="GO" id="GO:0030951">
    <property type="term" value="P:establishment or maintenance of microtubule cytoskeleton polarity"/>
    <property type="evidence" value="ECO:0007669"/>
    <property type="project" value="InterPro"/>
</dbReference>
<evidence type="ECO:0000256" key="6">
    <source>
        <dbReference type="PROSITE-ProRule" id="PRU00103"/>
    </source>
</evidence>
<keyword evidence="3" id="KW-0677">Repeat</keyword>
<feature type="domain" description="TOG" evidence="9">
    <location>
        <begin position="269"/>
        <end position="501"/>
    </location>
</feature>
<feature type="compositionally biased region" description="Polar residues" evidence="8">
    <location>
        <begin position="236"/>
        <end position="249"/>
    </location>
</feature>
<evidence type="ECO:0000256" key="5">
    <source>
        <dbReference type="ARBA" id="ARBA00025722"/>
    </source>
</evidence>
<dbReference type="InterPro" id="IPR034085">
    <property type="entry name" value="TOG"/>
</dbReference>
<feature type="region of interest" description="Disordered" evidence="8">
    <location>
        <begin position="236"/>
        <end position="258"/>
    </location>
</feature>
<dbReference type="GO" id="GO:0061863">
    <property type="term" value="F:microtubule plus end polymerase"/>
    <property type="evidence" value="ECO:0007669"/>
    <property type="project" value="InterPro"/>
</dbReference>
<dbReference type="GO" id="GO:0051315">
    <property type="term" value="P:attachment of mitotic spindle microtubules to kinetochore"/>
    <property type="evidence" value="ECO:0007669"/>
    <property type="project" value="UniProtKB-ARBA"/>
</dbReference>
<organism evidence="10 11">
    <name type="scientific">Komagataella phaffii (strain ATCC 76273 / CBS 7435 / CECT 11047 / NRRL Y-11430 / Wegner 21-1)</name>
    <name type="common">Yeast</name>
    <name type="synonym">Pichia pastoris</name>
    <dbReference type="NCBI Taxonomy" id="981350"/>
    <lineage>
        <taxon>Eukaryota</taxon>
        <taxon>Fungi</taxon>
        <taxon>Dikarya</taxon>
        <taxon>Ascomycota</taxon>
        <taxon>Saccharomycotina</taxon>
        <taxon>Pichiomycetes</taxon>
        <taxon>Pichiales</taxon>
        <taxon>Pichiaceae</taxon>
        <taxon>Komagataella</taxon>
    </lineage>
</organism>
<evidence type="ECO:0000256" key="3">
    <source>
        <dbReference type="ARBA" id="ARBA00022737"/>
    </source>
</evidence>
<dbReference type="PANTHER" id="PTHR12609">
    <property type="entry name" value="MICROTUBULE ASSOCIATED PROTEIN XMAP215"/>
    <property type="match status" value="1"/>
</dbReference>
<dbReference type="FunFam" id="1.25.10.10:FF:000019">
    <property type="entry name" value="Cytoskeleton-associated protein 5"/>
    <property type="match status" value="1"/>
</dbReference>
<reference evidence="10 11" key="1">
    <citation type="journal article" date="2011" name="J. Biotechnol.">
        <title>High-quality genome sequence of Pichia pastoris CBS7435.</title>
        <authorList>
            <person name="Kuberl A."/>
            <person name="Schneider J."/>
            <person name="Thallinger G.G."/>
            <person name="Anderl I."/>
            <person name="Wibberg D."/>
            <person name="Hajek T."/>
            <person name="Jaenicke S."/>
            <person name="Brinkrolf K."/>
            <person name="Goesmann A."/>
            <person name="Szczepanowski R."/>
            <person name="Puhler A."/>
            <person name="Schwab H."/>
            <person name="Glieder A."/>
            <person name="Pichler H."/>
        </authorList>
    </citation>
    <scope>NUCLEOTIDE SEQUENCE [LARGE SCALE GENOMIC DNA]</scope>
    <source>
        <strain evidence="11">ATCC 76273 / CBS 7435 / CECT 11047 / NRRL Y-11430 / Wegner 21-1</strain>
    </source>
</reference>
<dbReference type="AlphaFoldDB" id="A0A1G4KQW8"/>
<reference evidence="10 11" key="2">
    <citation type="journal article" date="2016" name="FEMS Yeast Res.">
        <title>Curation of the genome annotation of Pichia pastoris (Komagataella phaffii) CBS7435 from gene level to protein function.</title>
        <authorList>
            <person name="Valli M."/>
            <person name="Tatto N.E."/>
            <person name="Peymann A."/>
            <person name="Gruber C."/>
            <person name="Landes N."/>
            <person name="Ekker H."/>
            <person name="Thallinger G.G."/>
            <person name="Mattanovich D."/>
            <person name="Gasser B."/>
            <person name="Graf A.B."/>
        </authorList>
    </citation>
    <scope>GENOME REANNOTATION</scope>
    <source>
        <strain evidence="10 11">ATCC 76273 / CBS 7435 / CECT 11047 / NRRL Y-11430 / Wegner 21-1</strain>
    </source>
</reference>
<evidence type="ECO:0000256" key="1">
    <source>
        <dbReference type="ARBA" id="ARBA00004317"/>
    </source>
</evidence>
<dbReference type="GO" id="GO:0005881">
    <property type="term" value="C:cytoplasmic microtubule"/>
    <property type="evidence" value="ECO:0007669"/>
    <property type="project" value="UniProtKB-ARBA"/>
</dbReference>
<dbReference type="Gene3D" id="1.25.10.10">
    <property type="entry name" value="Leucine-rich Repeat Variant"/>
    <property type="match status" value="2"/>
</dbReference>
<feature type="compositionally biased region" description="Polar residues" evidence="8">
    <location>
        <begin position="559"/>
        <end position="571"/>
    </location>
</feature>
<keyword evidence="4" id="KW-0206">Cytoskeleton</keyword>
<dbReference type="Proteomes" id="UP000006853">
    <property type="component" value="Chromosome 4"/>
</dbReference>
<protein>
    <submittedName>
        <fullName evidence="10">Microtubule-associated protein</fullName>
    </submittedName>
</protein>
<evidence type="ECO:0000313" key="11">
    <source>
        <dbReference type="Proteomes" id="UP000006853"/>
    </source>
</evidence>
<gene>
    <name evidence="10" type="primary">STU2</name>
    <name evidence="10" type="ordered locus">PP7435_Chr4-1719</name>
</gene>
<keyword evidence="2" id="KW-0963">Cytoplasm</keyword>
<comment type="similarity">
    <text evidence="5">Belongs to the TOG/XMAP215 family.</text>
</comment>
<dbReference type="InterPro" id="IPR048492">
    <property type="entry name" value="Stu2_CTS"/>
</dbReference>
<feature type="repeat" description="HEAT" evidence="6">
    <location>
        <begin position="438"/>
        <end position="476"/>
    </location>
</feature>
<dbReference type="EMBL" id="FR839631">
    <property type="protein sequence ID" value="SCV12401.1"/>
    <property type="molecule type" value="Genomic_DNA"/>
</dbReference>
<dbReference type="PROSITE" id="PS50077">
    <property type="entry name" value="HEAT_REPEAT"/>
    <property type="match status" value="1"/>
</dbReference>
<dbReference type="InterPro" id="IPR048491">
    <property type="entry name" value="XMAP215_CLASP_TOG"/>
</dbReference>
<sequence length="767" mass="86389">MDSEEPDYSSLPLKQRILHKNWKCRLTAYEEIQKLIDQDDSKEIQIISEPELLRKIVTDSNVVAQEAGVAALCKFIQFVDPSLSLRTRDVVVPSLIEKTLASTRAGTKSKSIEALELYVELEDPEPVVNHILPFLQNRLPKLVAGSVEALVTIYQDFGAVTVSPKLVFPSIPKLFSHADKNVRAQVSSLSLVLYQWIGDAFKDIIFSELKPIQQKDLTKAFESLESTKPVQKRFLRSQQANQESENDVSMTEPDIEPVSDSSAKIDAYDLMEPQNILSLLPSDLDSRASSAKWKDRVEVLEEVQKVVAVPRMASGDYTRLVRILGKSLKDANVQVVQLTATILFLLAKGLRGEFEQYLSLVLTPLLERTKEKKPTVLVSLCDALNACFESSSLSAVMEETVLQMANKTPQVKVETTKFLIRCLKNSKTAPSPQHIDLLIPVALKLVNDSQAPVRNAGFEVVGTLMKIVGPRPLNEFMDKIDDRKRKNIMEFCETAEVSITETTIPSSTTRATDRRPKPSLGPTTKCSPVPSKRGPSSPLKRAPSSKQSPPSRRAIPSVASRTNGLTNRSLTTARSISRVPDTNVSSAERLELENLRKEKKQWEQEKEKYEWRQQEHQTERVTLMKEINNLQEKTKELLNEETDKTVIIKSKDTQIDRLQHDLDLARERIRDLENEYKTEGNGRVNTFKSDAALPADPPGRFSPTLSDGVDRLSLDHAISEHKENLYGTDYSKLLDSSDESWRRAAEVTFQLKARIEKMKARSKYSRV</sequence>
<dbReference type="Pfam" id="PF21041">
    <property type="entry name" value="XMAP215_CLASP_TOG"/>
    <property type="match status" value="2"/>
</dbReference>
<dbReference type="InterPro" id="IPR021133">
    <property type="entry name" value="HEAT_type_2"/>
</dbReference>
<feature type="coiled-coil region" evidence="7">
    <location>
        <begin position="585"/>
        <end position="682"/>
    </location>
</feature>
<keyword evidence="11" id="KW-1185">Reference proteome</keyword>
<dbReference type="InterPro" id="IPR045110">
    <property type="entry name" value="XMAP215"/>
</dbReference>
<dbReference type="InterPro" id="IPR011989">
    <property type="entry name" value="ARM-like"/>
</dbReference>